<keyword evidence="1 4" id="KW-0810">Translation regulation</keyword>
<dbReference type="InterPro" id="IPR003489">
    <property type="entry name" value="RHF/RaiA"/>
</dbReference>
<dbReference type="PANTHER" id="PTHR33231">
    <property type="entry name" value="30S RIBOSOMAL PROTEIN"/>
    <property type="match status" value="1"/>
</dbReference>
<evidence type="ECO:0000256" key="1">
    <source>
        <dbReference type="ARBA" id="ARBA00022845"/>
    </source>
</evidence>
<dbReference type="Gene3D" id="3.30.505.50">
    <property type="entry name" value="Sigma 54 modulation/S30EA ribosomal protein, C-terminal domain"/>
    <property type="match status" value="1"/>
</dbReference>
<comment type="caution">
    <text evidence="6">The sequence shown here is derived from an EMBL/GenBank/DDBJ whole genome shotgun (WGS) entry which is preliminary data.</text>
</comment>
<dbReference type="HAMAP" id="MF_00839">
    <property type="entry name" value="HPF"/>
    <property type="match status" value="1"/>
</dbReference>
<evidence type="ECO:0000256" key="2">
    <source>
        <dbReference type="ARBA" id="ARBA00038695"/>
    </source>
</evidence>
<evidence type="ECO:0000256" key="3">
    <source>
        <dbReference type="ARBA" id="ARBA00041148"/>
    </source>
</evidence>
<dbReference type="InterPro" id="IPR038416">
    <property type="entry name" value="Ribosom_S30AE_C_sf"/>
</dbReference>
<comment type="subcellular location">
    <subcellularLocation>
        <location evidence="4">Cytoplasm</location>
    </subcellularLocation>
</comment>
<sequence>MPLRVSGKNIDVGEALRQRVAERVAVAMEKYVDGGWSGHVTVAREGSGYRSDCALHLDSGTVLQAHAGAQDPYASADAAVERIEARLRRYKSRVKRRPTNGEHASELLAPLMETAPLTVLSAPDEEEDAMEGWSPTVVAEATTKLPRLAVSDAVLELDFTGASVLVFRHAGHGRINVVYRRVDGHVGWVDPPETLATPNGASAALADDLH</sequence>
<evidence type="ECO:0000256" key="4">
    <source>
        <dbReference type="HAMAP-Rule" id="MF_00839"/>
    </source>
</evidence>
<proteinExistence type="inferred from homology"/>
<organism evidence="6 7">
    <name type="scientific">Ancylobacter radicis</name>
    <dbReference type="NCBI Taxonomy" id="2836179"/>
    <lineage>
        <taxon>Bacteria</taxon>
        <taxon>Pseudomonadati</taxon>
        <taxon>Pseudomonadota</taxon>
        <taxon>Alphaproteobacteria</taxon>
        <taxon>Hyphomicrobiales</taxon>
        <taxon>Xanthobacteraceae</taxon>
        <taxon>Ancylobacter</taxon>
    </lineage>
</organism>
<dbReference type="RefSeq" id="WP_213754890.1">
    <property type="nucleotide sequence ID" value="NZ_JAHCQH010000015.1"/>
</dbReference>
<comment type="similarity">
    <text evidence="4">Belongs to the HPF/YfiA ribosome-associated protein family. Long HPF subfamily.</text>
</comment>
<dbReference type="EMBL" id="JAHCQH010000015">
    <property type="protein sequence ID" value="MBS9477082.1"/>
    <property type="molecule type" value="Genomic_DNA"/>
</dbReference>
<dbReference type="InterPro" id="IPR032528">
    <property type="entry name" value="Ribosom_S30AE_C"/>
</dbReference>
<dbReference type="InterPro" id="IPR036567">
    <property type="entry name" value="RHF-like"/>
</dbReference>
<evidence type="ECO:0000259" key="5">
    <source>
        <dbReference type="Pfam" id="PF16321"/>
    </source>
</evidence>
<dbReference type="InterPro" id="IPR050574">
    <property type="entry name" value="HPF/YfiA_ribosome-assoc"/>
</dbReference>
<evidence type="ECO:0000313" key="6">
    <source>
        <dbReference type="EMBL" id="MBS9477082.1"/>
    </source>
</evidence>
<comment type="subunit">
    <text evidence="2">Associates exclusively with 100S ribosomes, which are dimers of 70S ribosomes.</text>
</comment>
<dbReference type="Pfam" id="PF16321">
    <property type="entry name" value="Ribosom_S30AE_C"/>
    <property type="match status" value="1"/>
</dbReference>
<dbReference type="Proteomes" id="UP001166585">
    <property type="component" value="Unassembled WGS sequence"/>
</dbReference>
<dbReference type="InterPro" id="IPR034694">
    <property type="entry name" value="HPF_long/plastid"/>
</dbReference>
<gene>
    <name evidence="6" type="primary">raiA</name>
    <name evidence="4" type="synonym">hpf</name>
    <name evidence="6" type="ORF">KIP89_08180</name>
</gene>
<feature type="domain" description="Sigma 54 modulation/S30EA ribosomal protein C-terminal" evidence="5">
    <location>
        <begin position="135"/>
        <end position="187"/>
    </location>
</feature>
<dbReference type="CDD" id="cd00552">
    <property type="entry name" value="RaiA"/>
    <property type="match status" value="1"/>
</dbReference>
<evidence type="ECO:0000313" key="7">
    <source>
        <dbReference type="Proteomes" id="UP001166585"/>
    </source>
</evidence>
<protein>
    <recommendedName>
        <fullName evidence="3 4">Ribosome hibernation promoting factor</fullName>
        <shortName evidence="4">HPF</shortName>
    </recommendedName>
</protein>
<keyword evidence="7" id="KW-1185">Reference proteome</keyword>
<reference evidence="6" key="1">
    <citation type="submission" date="2021-05" db="EMBL/GenBank/DDBJ databases">
        <authorList>
            <person name="Sun Q."/>
            <person name="Inoue M."/>
        </authorList>
    </citation>
    <scope>NUCLEOTIDE SEQUENCE</scope>
    <source>
        <strain evidence="6">VKM B-3255</strain>
    </source>
</reference>
<dbReference type="Pfam" id="PF02482">
    <property type="entry name" value="Ribosomal_S30AE"/>
    <property type="match status" value="1"/>
</dbReference>
<keyword evidence="4" id="KW-0963">Cytoplasm</keyword>
<comment type="subunit">
    <text evidence="4">Interacts with 100S ribosomes.</text>
</comment>
<name>A0ABS5R6E9_9HYPH</name>
<comment type="function">
    <text evidence="4">Required for dimerization of active 70S ribosomes into 100S ribosomes in stationary phase; 100S ribosomes are translationally inactive and sometimes present during exponential growth.</text>
</comment>
<dbReference type="NCBIfam" id="TIGR00741">
    <property type="entry name" value="yfiA"/>
    <property type="match status" value="1"/>
</dbReference>
<dbReference type="PANTHER" id="PTHR33231:SF1">
    <property type="entry name" value="30S RIBOSOMAL PROTEIN"/>
    <property type="match status" value="1"/>
</dbReference>
<dbReference type="Gene3D" id="3.30.160.100">
    <property type="entry name" value="Ribosome hibernation promotion factor-like"/>
    <property type="match status" value="1"/>
</dbReference>
<dbReference type="SUPFAM" id="SSF69754">
    <property type="entry name" value="Ribosome binding protein Y (YfiA homologue)"/>
    <property type="match status" value="1"/>
</dbReference>
<accession>A0ABS5R6E9</accession>